<dbReference type="Proteomes" id="UP000664256">
    <property type="component" value="Unassembled WGS sequence"/>
</dbReference>
<comment type="caution">
    <text evidence="1">The sequence shown here is derived from an EMBL/GenBank/DDBJ whole genome shotgun (WGS) entry which is preliminary data.</text>
</comment>
<evidence type="ECO:0000313" key="2">
    <source>
        <dbReference type="Proteomes" id="UP000664256"/>
    </source>
</evidence>
<name>A0ABS3H8H0_9ENTE</name>
<sequence length="76" mass="8541">MLKEQELFLQFIKERVVAGQEEPATEILVAAFAKLATDEFTVKEFAAVSEKLVPLIAPQYQPEVQAAMARFAKMLK</sequence>
<gene>
    <name evidence="1" type="ORF">JZO76_06595</name>
</gene>
<proteinExistence type="predicted"/>
<accession>A0ABS3H8H0</accession>
<reference evidence="1 2" key="1">
    <citation type="submission" date="2021-03" db="EMBL/GenBank/DDBJ databases">
        <title>Enterococcal diversity collection.</title>
        <authorList>
            <person name="Gilmore M.S."/>
            <person name="Schwartzman J."/>
            <person name="Van Tyne D."/>
            <person name="Martin M."/>
            <person name="Earl A.M."/>
            <person name="Manson A.L."/>
            <person name="Straub T."/>
            <person name="Salamzade R."/>
            <person name="Saavedra J."/>
            <person name="Lebreton F."/>
            <person name="Prichula J."/>
            <person name="Schaufler K."/>
            <person name="Gaca A."/>
            <person name="Sgardioli B."/>
            <person name="Wagenaar J."/>
            <person name="Strong T."/>
        </authorList>
    </citation>
    <scope>NUCLEOTIDE SEQUENCE [LARGE SCALE GENOMIC DNA]</scope>
    <source>
        <strain evidence="1 2">MJM12</strain>
    </source>
</reference>
<evidence type="ECO:0000313" key="1">
    <source>
        <dbReference type="EMBL" id="MBO0449205.1"/>
    </source>
</evidence>
<organism evidence="1 2">
    <name type="scientific">Candidatus Enterococcus myersii</name>
    <dbReference type="NCBI Taxonomy" id="2815322"/>
    <lineage>
        <taxon>Bacteria</taxon>
        <taxon>Bacillati</taxon>
        <taxon>Bacillota</taxon>
        <taxon>Bacilli</taxon>
        <taxon>Lactobacillales</taxon>
        <taxon>Enterococcaceae</taxon>
        <taxon>Enterococcus</taxon>
    </lineage>
</organism>
<protein>
    <submittedName>
        <fullName evidence="1">Uncharacterized protein</fullName>
    </submittedName>
</protein>
<dbReference type="RefSeq" id="WP_206903365.1">
    <property type="nucleotide sequence ID" value="NZ_JAFLVT010000008.1"/>
</dbReference>
<dbReference type="EMBL" id="JAFLVT010000008">
    <property type="protein sequence ID" value="MBO0449205.1"/>
    <property type="molecule type" value="Genomic_DNA"/>
</dbReference>
<keyword evidence="2" id="KW-1185">Reference proteome</keyword>